<feature type="compositionally biased region" description="Polar residues" evidence="1">
    <location>
        <begin position="126"/>
        <end position="138"/>
    </location>
</feature>
<dbReference type="eggNOG" id="ENOG502RQJB">
    <property type="taxonomic scope" value="Eukaryota"/>
</dbReference>
<dbReference type="InterPro" id="IPR057511">
    <property type="entry name" value="WH_GDS1"/>
</dbReference>
<sequence>MALTERRPIESLGMASPASPTFNPNTLSIASTNGRKNRTKSLPLHPTEKGNEENQNENEKEDKELGDVVDETGQTDNNEHAVKGDLKLEEQDGGYENEIENHEEGRKQHQAQDQHKAKIEEEHSPRTTVSNARKQSIATGLAKMGIDSEPSSSSSRSTTPESILDKGKNSTRESSPPTSTSSPPYSNDVANNNNSNNNTSNPLNNINSGNITSAKKVKKLKPVSRAPIATGISTAIPVTGEKPKPLQEGDDSLEDDVLYAIFVILFEHDPNGQGLTVKQICDVLTAEKPEMANLSTKTSNLVSAKLNAYIKRIEKGDTSLKYAISRDWADASPKRMVYVYRGILAPGYEHVAKKLVESLKKNDRGNNETSANGTNNVNGTIDESSQSPRGKPNPNAQLTSIDNDPLANSHISHPDNDIDADSFEATKQASLAKPRRQTMFDLGITKHSFFESHGNFEKPNLNVPYSSAPVAAAALSLTPSPAAASASSSTSASATTTTAATALSKNEQSANGVGEKRGDDDDEDEDDEDLDIEIDMDMDMDMGMPMDVIFSDDEDDAEEGEGSNSNKNGSSHMITTVRKNGKRSKSMSYLSVKKKFVTAAAAAPRFSSRAPSSLQQSPPHAAMAAAEMHAAALRGCCGSYGQDNSKWLDVVRLGFLTQDIGAPEDTDISLFF</sequence>
<reference evidence="3 4" key="1">
    <citation type="journal article" date="2009" name="Nature">
        <title>Evolution of pathogenicity and sexual reproduction in eight Candida genomes.</title>
        <authorList>
            <person name="Butler G."/>
            <person name="Rasmussen M.D."/>
            <person name="Lin M.F."/>
            <person name="Santos M.A."/>
            <person name="Sakthikumar S."/>
            <person name="Munro C.A."/>
            <person name="Rheinbay E."/>
            <person name="Grabherr M."/>
            <person name="Forche A."/>
            <person name="Reedy J.L."/>
            <person name="Agrafioti I."/>
            <person name="Arnaud M.B."/>
            <person name="Bates S."/>
            <person name="Brown A.J."/>
            <person name="Brunke S."/>
            <person name="Costanzo M.C."/>
            <person name="Fitzpatrick D.A."/>
            <person name="de Groot P.W."/>
            <person name="Harris D."/>
            <person name="Hoyer L.L."/>
            <person name="Hube B."/>
            <person name="Klis F.M."/>
            <person name="Kodira C."/>
            <person name="Lennard N."/>
            <person name="Logue M.E."/>
            <person name="Martin R."/>
            <person name="Neiman A.M."/>
            <person name="Nikolaou E."/>
            <person name="Quail M.A."/>
            <person name="Quinn J."/>
            <person name="Santos M.C."/>
            <person name="Schmitzberger F.F."/>
            <person name="Sherlock G."/>
            <person name="Shah P."/>
            <person name="Silverstein K.A."/>
            <person name="Skrzypek M.S."/>
            <person name="Soll D."/>
            <person name="Staggs R."/>
            <person name="Stansfield I."/>
            <person name="Stumpf M.P."/>
            <person name="Sudbery P.E."/>
            <person name="Srikantha T."/>
            <person name="Zeng Q."/>
            <person name="Berman J."/>
            <person name="Berriman M."/>
            <person name="Heitman J."/>
            <person name="Gow N.A."/>
            <person name="Lorenz M.C."/>
            <person name="Birren B.W."/>
            <person name="Kellis M."/>
            <person name="Cuomo C.A."/>
        </authorList>
    </citation>
    <scope>NUCLEOTIDE SEQUENCE [LARGE SCALE GENOMIC DNA]</scope>
    <source>
        <strain evidence="4">ATCC 11503 / BCRC 21390 / CBS 2605 / JCM 1781 / NBRC 1676 / NRRL YB-4239</strain>
    </source>
</reference>
<feature type="compositionally biased region" description="Basic and acidic residues" evidence="1">
    <location>
        <begin position="46"/>
        <end position="66"/>
    </location>
</feature>
<dbReference type="GeneID" id="5231771"/>
<feature type="region of interest" description="Disordered" evidence="1">
    <location>
        <begin position="1"/>
        <end position="209"/>
    </location>
</feature>
<feature type="compositionally biased region" description="Low complexity" evidence="1">
    <location>
        <begin position="148"/>
        <end position="162"/>
    </location>
</feature>
<name>A5E277_LODEL</name>
<dbReference type="Proteomes" id="UP000001996">
    <property type="component" value="Unassembled WGS sequence"/>
</dbReference>
<evidence type="ECO:0000259" key="2">
    <source>
        <dbReference type="Pfam" id="PF25318"/>
    </source>
</evidence>
<feature type="compositionally biased region" description="Low complexity" evidence="1">
    <location>
        <begin position="172"/>
        <end position="209"/>
    </location>
</feature>
<feature type="compositionally biased region" description="Basic and acidic residues" evidence="1">
    <location>
        <begin position="77"/>
        <end position="90"/>
    </location>
</feature>
<feature type="region of interest" description="Disordered" evidence="1">
    <location>
        <begin position="554"/>
        <end position="582"/>
    </location>
</feature>
<dbReference type="OMA" id="NEHAVKG"/>
<keyword evidence="4" id="KW-1185">Reference proteome</keyword>
<protein>
    <recommendedName>
        <fullName evidence="2">GDS1 winged helix domain-containing protein</fullName>
    </recommendedName>
</protein>
<gene>
    <name evidence="3" type="ORF">LELG_03714</name>
</gene>
<dbReference type="KEGG" id="lel:PVL30_004544"/>
<feature type="compositionally biased region" description="Polar residues" evidence="1">
    <location>
        <begin position="18"/>
        <end position="34"/>
    </location>
</feature>
<evidence type="ECO:0000256" key="1">
    <source>
        <dbReference type="SAM" id="MobiDB-lite"/>
    </source>
</evidence>
<feature type="domain" description="GDS1 winged helix" evidence="2">
    <location>
        <begin position="250"/>
        <end position="345"/>
    </location>
</feature>
<dbReference type="STRING" id="379508.A5E277"/>
<dbReference type="OrthoDB" id="4090479at2759"/>
<dbReference type="Pfam" id="PF25318">
    <property type="entry name" value="WHD_GDS1"/>
    <property type="match status" value="1"/>
</dbReference>
<organism evidence="3 4">
    <name type="scientific">Lodderomyces elongisporus (strain ATCC 11503 / CBS 2605 / JCM 1781 / NBRC 1676 / NRRL YB-4239)</name>
    <name type="common">Yeast</name>
    <name type="synonym">Saccharomyces elongisporus</name>
    <dbReference type="NCBI Taxonomy" id="379508"/>
    <lineage>
        <taxon>Eukaryota</taxon>
        <taxon>Fungi</taxon>
        <taxon>Dikarya</taxon>
        <taxon>Ascomycota</taxon>
        <taxon>Saccharomycotina</taxon>
        <taxon>Pichiomycetes</taxon>
        <taxon>Debaryomycetaceae</taxon>
        <taxon>Candida/Lodderomyces clade</taxon>
        <taxon>Lodderomyces</taxon>
    </lineage>
</organism>
<dbReference type="HOGENOM" id="CLU_028816_0_0_1"/>
<evidence type="ECO:0000313" key="3">
    <source>
        <dbReference type="EMBL" id="EDK45536.1"/>
    </source>
</evidence>
<feature type="compositionally biased region" description="Low complexity" evidence="1">
    <location>
        <begin position="562"/>
        <end position="571"/>
    </location>
</feature>
<dbReference type="EMBL" id="CH981528">
    <property type="protein sequence ID" value="EDK45536.1"/>
    <property type="molecule type" value="Genomic_DNA"/>
</dbReference>
<dbReference type="InParanoid" id="A5E277"/>
<evidence type="ECO:0000313" key="4">
    <source>
        <dbReference type="Proteomes" id="UP000001996"/>
    </source>
</evidence>
<feature type="compositionally biased region" description="Polar residues" evidence="1">
    <location>
        <begin position="367"/>
        <end position="402"/>
    </location>
</feature>
<proteinExistence type="predicted"/>
<accession>A5E277</accession>
<feature type="region of interest" description="Disordered" evidence="1">
    <location>
        <begin position="498"/>
        <end position="527"/>
    </location>
</feature>
<dbReference type="VEuPathDB" id="FungiDB:LELG_03714"/>
<dbReference type="AlphaFoldDB" id="A5E277"/>
<feature type="region of interest" description="Disordered" evidence="1">
    <location>
        <begin position="360"/>
        <end position="419"/>
    </location>
</feature>
<feature type="compositionally biased region" description="Basic and acidic residues" evidence="1">
    <location>
        <begin position="99"/>
        <end position="125"/>
    </location>
</feature>